<sequence>MAEAAPVRDGAVLFDLDGTFADTAPDMAAALDEMLRARDRAPLPFAQVRPFCSYGARGILKVGFGLEPQDAAFESLRTEYLEIYAAALVRETTPFPGIAELVDALEERGLPWGIVTNKPTYLTLPLMAQIGFRERAACIVCGDTAARPKPHPDPMFHACELIGMDPARCWYLGDAERDIRAGLAAGMGTLAACFGYLGEDDDAATWGAHGLVEHPLDVLAWLPQANA</sequence>
<gene>
    <name evidence="5" type="ORF">G3446_08000</name>
</gene>
<dbReference type="GO" id="GO:0005829">
    <property type="term" value="C:cytosol"/>
    <property type="evidence" value="ECO:0007669"/>
    <property type="project" value="TreeGrafter"/>
</dbReference>
<dbReference type="GO" id="GO:0006281">
    <property type="term" value="P:DNA repair"/>
    <property type="evidence" value="ECO:0007669"/>
    <property type="project" value="TreeGrafter"/>
</dbReference>
<dbReference type="InterPro" id="IPR023198">
    <property type="entry name" value="PGP-like_dom2"/>
</dbReference>
<keyword evidence="6" id="KW-1185">Reference proteome</keyword>
<dbReference type="SFLD" id="SFLDG01129">
    <property type="entry name" value="C1.5:_HAD__Beta-PGM__Phosphata"/>
    <property type="match status" value="1"/>
</dbReference>
<keyword evidence="3" id="KW-0460">Magnesium</keyword>
<dbReference type="InterPro" id="IPR006439">
    <property type="entry name" value="HAD-SF_hydro_IA"/>
</dbReference>
<dbReference type="GO" id="GO:0046872">
    <property type="term" value="F:metal ion binding"/>
    <property type="evidence" value="ECO:0007669"/>
    <property type="project" value="UniProtKB-KW"/>
</dbReference>
<keyword evidence="1" id="KW-0479">Metal-binding</keyword>
<proteinExistence type="predicted"/>
<evidence type="ECO:0000256" key="4">
    <source>
        <dbReference type="ARBA" id="ARBA00023277"/>
    </source>
</evidence>
<dbReference type="InterPro" id="IPR023214">
    <property type="entry name" value="HAD_sf"/>
</dbReference>
<dbReference type="Pfam" id="PF13419">
    <property type="entry name" value="HAD_2"/>
    <property type="match status" value="1"/>
</dbReference>
<dbReference type="PANTHER" id="PTHR43434:SF23">
    <property type="entry name" value="PHOSPHOGLYCOLATE PHOSPHATASE"/>
    <property type="match status" value="1"/>
</dbReference>
<dbReference type="SUPFAM" id="SSF56784">
    <property type="entry name" value="HAD-like"/>
    <property type="match status" value="1"/>
</dbReference>
<dbReference type="RefSeq" id="WP_164452307.1">
    <property type="nucleotide sequence ID" value="NZ_JAAIJQ010000018.1"/>
</dbReference>
<dbReference type="NCBIfam" id="TIGR01549">
    <property type="entry name" value="HAD-SF-IA-v1"/>
    <property type="match status" value="1"/>
</dbReference>
<dbReference type="PANTHER" id="PTHR43434">
    <property type="entry name" value="PHOSPHOGLYCOLATE PHOSPHATASE"/>
    <property type="match status" value="1"/>
</dbReference>
<dbReference type="AlphaFoldDB" id="A0A6M0JXX1"/>
<evidence type="ECO:0000256" key="1">
    <source>
        <dbReference type="ARBA" id="ARBA00022723"/>
    </source>
</evidence>
<evidence type="ECO:0000313" key="5">
    <source>
        <dbReference type="EMBL" id="NEV61831.1"/>
    </source>
</evidence>
<dbReference type="Proteomes" id="UP000483379">
    <property type="component" value="Unassembled WGS sequence"/>
</dbReference>
<dbReference type="Gene3D" id="1.10.150.240">
    <property type="entry name" value="Putative phosphatase, domain 2"/>
    <property type="match status" value="1"/>
</dbReference>
<comment type="caution">
    <text evidence="5">The sequence shown here is derived from an EMBL/GenBank/DDBJ whole genome shotgun (WGS) entry which is preliminary data.</text>
</comment>
<dbReference type="EMBL" id="JAAIJQ010000018">
    <property type="protein sequence ID" value="NEV61831.1"/>
    <property type="molecule type" value="Genomic_DNA"/>
</dbReference>
<dbReference type="InterPro" id="IPR041492">
    <property type="entry name" value="HAD_2"/>
</dbReference>
<evidence type="ECO:0000256" key="3">
    <source>
        <dbReference type="ARBA" id="ARBA00022842"/>
    </source>
</evidence>
<accession>A0A6M0JXX1</accession>
<dbReference type="InterPro" id="IPR050155">
    <property type="entry name" value="HAD-like_hydrolase_sf"/>
</dbReference>
<dbReference type="SFLD" id="SFLDS00003">
    <property type="entry name" value="Haloacid_Dehalogenase"/>
    <property type="match status" value="1"/>
</dbReference>
<keyword evidence="4" id="KW-0119">Carbohydrate metabolism</keyword>
<evidence type="ECO:0000313" key="6">
    <source>
        <dbReference type="Proteomes" id="UP000483379"/>
    </source>
</evidence>
<dbReference type="InterPro" id="IPR036412">
    <property type="entry name" value="HAD-like_sf"/>
</dbReference>
<dbReference type="NCBIfam" id="TIGR01509">
    <property type="entry name" value="HAD-SF-IA-v3"/>
    <property type="match status" value="1"/>
</dbReference>
<dbReference type="Gene3D" id="3.40.50.1000">
    <property type="entry name" value="HAD superfamily/HAD-like"/>
    <property type="match status" value="1"/>
</dbReference>
<dbReference type="GO" id="GO:0008967">
    <property type="term" value="F:phosphoglycolate phosphatase activity"/>
    <property type="evidence" value="ECO:0007669"/>
    <property type="project" value="TreeGrafter"/>
</dbReference>
<protein>
    <submittedName>
        <fullName evidence="5">HAD-IA family hydrolase</fullName>
    </submittedName>
</protein>
<keyword evidence="2 5" id="KW-0378">Hydrolase</keyword>
<organism evidence="5 6">
    <name type="scientific">Thiorhodococcus minor</name>
    <dbReference type="NCBI Taxonomy" id="57489"/>
    <lineage>
        <taxon>Bacteria</taxon>
        <taxon>Pseudomonadati</taxon>
        <taxon>Pseudomonadota</taxon>
        <taxon>Gammaproteobacteria</taxon>
        <taxon>Chromatiales</taxon>
        <taxon>Chromatiaceae</taxon>
        <taxon>Thiorhodococcus</taxon>
    </lineage>
</organism>
<name>A0A6M0JXX1_9GAMM</name>
<evidence type="ECO:0000256" key="2">
    <source>
        <dbReference type="ARBA" id="ARBA00022801"/>
    </source>
</evidence>
<reference evidence="5 6" key="1">
    <citation type="submission" date="2020-02" db="EMBL/GenBank/DDBJ databases">
        <title>Genome sequences of Thiorhodococcus mannitoliphagus and Thiorhodococcus minor, purple sulfur photosynthetic bacteria in the gammaproteobacterial family, Chromatiaceae.</title>
        <authorList>
            <person name="Aviles F.A."/>
            <person name="Meyer T.E."/>
            <person name="Kyndt J.A."/>
        </authorList>
    </citation>
    <scope>NUCLEOTIDE SEQUENCE [LARGE SCALE GENOMIC DNA]</scope>
    <source>
        <strain evidence="5 6">DSM 11518</strain>
    </source>
</reference>